<dbReference type="GO" id="GO:0046872">
    <property type="term" value="F:metal ion binding"/>
    <property type="evidence" value="ECO:0007669"/>
    <property type="project" value="UniProtKB-KW"/>
</dbReference>
<dbReference type="InterPro" id="IPR011650">
    <property type="entry name" value="Peptidase_M20_dimer"/>
</dbReference>
<dbReference type="InterPro" id="IPR002933">
    <property type="entry name" value="Peptidase_M20"/>
</dbReference>
<keyword evidence="1" id="KW-0479">Metal-binding</keyword>
<evidence type="ECO:0000256" key="1">
    <source>
        <dbReference type="ARBA" id="ARBA00022723"/>
    </source>
</evidence>
<gene>
    <name evidence="4" type="ORF">COU88_02060</name>
</gene>
<feature type="domain" description="Peptidase M20 dimerisation" evidence="3">
    <location>
        <begin position="164"/>
        <end position="260"/>
    </location>
</feature>
<sequence length="357" mass="39535">MSTDVLSFSKSLIAIESVKEKPAMLKRVLEEALKPLSGFTIERFEKNGVPSALVYTGAIRPKRFKILLNAHLDVVPAKSEQFKPFEKGGKLWGRGTNDMKAAAAAEILVFKELAKSLPYSLGLQLVTDEEIGGHNGAKYQIEKGVRADFAIAGEPTDMDINNQSKGVIWAKINCSGTSAHGAYPWNGTNALWKAHRFLSALRLVYPVPTKEVWKTTVNVARIETSNGTFNKVPDNASIWLDIRYIPKDTDTVIDRLDAMLPEGTELDIIVQEPCQFTRKNNEYIALLSGALQNVLKKKPQIIVKHGAADIRHFNAVDCDGVTWGPVGTGLHTDNEWVSIKSMIEYVQTLQIFLKTIS</sequence>
<dbReference type="Pfam" id="PF07687">
    <property type="entry name" value="M20_dimer"/>
    <property type="match status" value="1"/>
</dbReference>
<dbReference type="InterPro" id="IPR050072">
    <property type="entry name" value="Peptidase_M20A"/>
</dbReference>
<dbReference type="EMBL" id="PFED01000087">
    <property type="protein sequence ID" value="PJE62966.1"/>
    <property type="molecule type" value="Genomic_DNA"/>
</dbReference>
<evidence type="ECO:0000313" key="4">
    <source>
        <dbReference type="EMBL" id="PJE62966.1"/>
    </source>
</evidence>
<dbReference type="Gene3D" id="3.30.70.360">
    <property type="match status" value="1"/>
</dbReference>
<dbReference type="InterPro" id="IPR036264">
    <property type="entry name" value="Bact_exopeptidase_dim_dom"/>
</dbReference>
<protein>
    <submittedName>
        <fullName evidence="4">Peptidase M20</fullName>
    </submittedName>
</protein>
<dbReference type="GO" id="GO:0006526">
    <property type="term" value="P:L-arginine biosynthetic process"/>
    <property type="evidence" value="ECO:0007669"/>
    <property type="project" value="TreeGrafter"/>
</dbReference>
<name>A0A2M8KSR1_9BACT</name>
<dbReference type="Pfam" id="PF01546">
    <property type="entry name" value="Peptidase_M20"/>
    <property type="match status" value="1"/>
</dbReference>
<evidence type="ECO:0000259" key="3">
    <source>
        <dbReference type="Pfam" id="PF07687"/>
    </source>
</evidence>
<evidence type="ECO:0000313" key="5">
    <source>
        <dbReference type="Proteomes" id="UP000229554"/>
    </source>
</evidence>
<dbReference type="Proteomes" id="UP000229554">
    <property type="component" value="Unassembled WGS sequence"/>
</dbReference>
<reference evidence="5" key="1">
    <citation type="submission" date="2017-09" db="EMBL/GenBank/DDBJ databases">
        <title>Depth-based differentiation of microbial function through sediment-hosted aquifers and enrichment of novel symbionts in the deep terrestrial subsurface.</title>
        <authorList>
            <person name="Probst A.J."/>
            <person name="Ladd B."/>
            <person name="Jarett J.K."/>
            <person name="Geller-Mcgrath D.E."/>
            <person name="Sieber C.M.K."/>
            <person name="Emerson J.B."/>
            <person name="Anantharaman K."/>
            <person name="Thomas B.C."/>
            <person name="Malmstrom R."/>
            <person name="Stieglmeier M."/>
            <person name="Klingl A."/>
            <person name="Woyke T."/>
            <person name="Ryan C.M."/>
            <person name="Banfield J.F."/>
        </authorList>
    </citation>
    <scope>NUCLEOTIDE SEQUENCE [LARGE SCALE GENOMIC DNA]</scope>
</reference>
<dbReference type="SUPFAM" id="SSF53187">
    <property type="entry name" value="Zn-dependent exopeptidases"/>
    <property type="match status" value="1"/>
</dbReference>
<dbReference type="GO" id="GO:0008777">
    <property type="term" value="F:acetylornithine deacetylase activity"/>
    <property type="evidence" value="ECO:0007669"/>
    <property type="project" value="TreeGrafter"/>
</dbReference>
<dbReference type="PANTHER" id="PTHR43808">
    <property type="entry name" value="ACETYLORNITHINE DEACETYLASE"/>
    <property type="match status" value="1"/>
</dbReference>
<dbReference type="PANTHER" id="PTHR43808:SF31">
    <property type="entry name" value="N-ACETYL-L-CITRULLINE DEACETYLASE"/>
    <property type="match status" value="1"/>
</dbReference>
<dbReference type="SUPFAM" id="SSF55031">
    <property type="entry name" value="Bacterial exopeptidase dimerisation domain"/>
    <property type="match status" value="1"/>
</dbReference>
<dbReference type="Gene3D" id="3.40.630.10">
    <property type="entry name" value="Zn peptidases"/>
    <property type="match status" value="1"/>
</dbReference>
<proteinExistence type="predicted"/>
<organism evidence="4 5">
    <name type="scientific">Candidatus Roizmanbacteria bacterium CG10_big_fil_rev_8_21_14_0_10_39_6</name>
    <dbReference type="NCBI Taxonomy" id="1974853"/>
    <lineage>
        <taxon>Bacteria</taxon>
        <taxon>Candidatus Roizmaniibacteriota</taxon>
    </lineage>
</organism>
<accession>A0A2M8KSR1</accession>
<evidence type="ECO:0000256" key="2">
    <source>
        <dbReference type="ARBA" id="ARBA00022801"/>
    </source>
</evidence>
<keyword evidence="2" id="KW-0378">Hydrolase</keyword>
<dbReference type="AlphaFoldDB" id="A0A2M8KSR1"/>
<comment type="caution">
    <text evidence="4">The sequence shown here is derived from an EMBL/GenBank/DDBJ whole genome shotgun (WGS) entry which is preliminary data.</text>
</comment>